<organism evidence="1 2">
    <name type="scientific">Gigaspora margarita</name>
    <dbReference type="NCBI Taxonomy" id="4874"/>
    <lineage>
        <taxon>Eukaryota</taxon>
        <taxon>Fungi</taxon>
        <taxon>Fungi incertae sedis</taxon>
        <taxon>Mucoromycota</taxon>
        <taxon>Glomeromycotina</taxon>
        <taxon>Glomeromycetes</taxon>
        <taxon>Diversisporales</taxon>
        <taxon>Gigasporaceae</taxon>
        <taxon>Gigaspora</taxon>
    </lineage>
</organism>
<name>A0ABM8W738_GIGMA</name>
<evidence type="ECO:0000313" key="1">
    <source>
        <dbReference type="EMBL" id="CAG8542659.1"/>
    </source>
</evidence>
<sequence>MDRPYLYYGPGKEETASCIGGINDNKIFIIGGSNSSNSSSLENFINKFNIKASSNGIMLHLMKEPLILPFMLFNAQKSIRQLKIMPNNLWIFDTITANNALQGRCCYCVISLPDGNLLYIGGVDNANHWHFANEFKEPTSDSCRPSTNKVLPSL</sequence>
<dbReference type="Proteomes" id="UP000789901">
    <property type="component" value="Unassembled WGS sequence"/>
</dbReference>
<reference evidence="1 2" key="1">
    <citation type="submission" date="2021-06" db="EMBL/GenBank/DDBJ databases">
        <authorList>
            <person name="Kallberg Y."/>
            <person name="Tangrot J."/>
            <person name="Rosling A."/>
        </authorList>
    </citation>
    <scope>NUCLEOTIDE SEQUENCE [LARGE SCALE GENOMIC DNA]</scope>
    <source>
        <strain evidence="1 2">120-4 pot B 10/14</strain>
    </source>
</reference>
<proteinExistence type="predicted"/>
<comment type="caution">
    <text evidence="1">The sequence shown here is derived from an EMBL/GenBank/DDBJ whole genome shotgun (WGS) entry which is preliminary data.</text>
</comment>
<accession>A0ABM8W738</accession>
<gene>
    <name evidence="1" type="ORF">GMARGA_LOCUS4160</name>
</gene>
<protein>
    <submittedName>
        <fullName evidence="1">1278_t:CDS:1</fullName>
    </submittedName>
</protein>
<dbReference type="InterPro" id="IPR015915">
    <property type="entry name" value="Kelch-typ_b-propeller"/>
</dbReference>
<keyword evidence="2" id="KW-1185">Reference proteome</keyword>
<dbReference type="InterPro" id="IPR011043">
    <property type="entry name" value="Gal_Oxase/kelch_b-propeller"/>
</dbReference>
<dbReference type="Gene3D" id="2.120.10.80">
    <property type="entry name" value="Kelch-type beta propeller"/>
    <property type="match status" value="1"/>
</dbReference>
<dbReference type="EMBL" id="CAJVQB010001604">
    <property type="protein sequence ID" value="CAG8542659.1"/>
    <property type="molecule type" value="Genomic_DNA"/>
</dbReference>
<evidence type="ECO:0000313" key="2">
    <source>
        <dbReference type="Proteomes" id="UP000789901"/>
    </source>
</evidence>
<dbReference type="SUPFAM" id="SSF50965">
    <property type="entry name" value="Galactose oxidase, central domain"/>
    <property type="match status" value="1"/>
</dbReference>